<keyword evidence="2" id="KW-0472">Membrane</keyword>
<dbReference type="OrthoDB" id="535914at2759"/>
<gene>
    <name evidence="3" type="ORF">GPECTOR_67g273</name>
</gene>
<keyword evidence="2" id="KW-1133">Transmembrane helix</keyword>
<feature type="compositionally biased region" description="Low complexity" evidence="1">
    <location>
        <begin position="335"/>
        <end position="363"/>
    </location>
</feature>
<dbReference type="STRING" id="33097.A0A150G3Q0"/>
<keyword evidence="2" id="KW-0812">Transmembrane</keyword>
<evidence type="ECO:0000313" key="3">
    <source>
        <dbReference type="EMBL" id="KXZ44433.1"/>
    </source>
</evidence>
<reference evidence="4" key="1">
    <citation type="journal article" date="2016" name="Nat. Commun.">
        <title>The Gonium pectorale genome demonstrates co-option of cell cycle regulation during the evolution of multicellularity.</title>
        <authorList>
            <person name="Hanschen E.R."/>
            <person name="Marriage T.N."/>
            <person name="Ferris P.J."/>
            <person name="Hamaji T."/>
            <person name="Toyoda A."/>
            <person name="Fujiyama A."/>
            <person name="Neme R."/>
            <person name="Noguchi H."/>
            <person name="Minakuchi Y."/>
            <person name="Suzuki M."/>
            <person name="Kawai-Toyooka H."/>
            <person name="Smith D.R."/>
            <person name="Sparks H."/>
            <person name="Anderson J."/>
            <person name="Bakaric R."/>
            <person name="Luria V."/>
            <person name="Karger A."/>
            <person name="Kirschner M.W."/>
            <person name="Durand P.M."/>
            <person name="Michod R.E."/>
            <person name="Nozaki H."/>
            <person name="Olson B.J."/>
        </authorList>
    </citation>
    <scope>NUCLEOTIDE SEQUENCE [LARGE SCALE GENOMIC DNA]</scope>
    <source>
        <strain evidence="4">NIES-2863</strain>
    </source>
</reference>
<keyword evidence="4" id="KW-1185">Reference proteome</keyword>
<sequence>MYCIHWMFLCCPTPGPQFSFMVRQPGSSDPSPFTSLGSPAVTANGGAVTINVNKIQGPSKCGSGKTCDNSKCTNKCSSEYGGTYSCSARTCSTSRVYVSSLAIKVKYSSGTSTWSVDSASPALGSGSFGANAIPQYYSWTKYGSSVVVRGASWTTEGLSYSMQPASLLLQIRSSSDPWLAYLAATQGSGYFSFSKGAIIGVGSALIATGGVFLLVVLFFVGCIIWGKKLAREHPDQKPKGGAKGWAWGLGRTMLNQPPHPPPAGNAVVPLVIAQPVATAPPAPAYYYPPQGAPPPAGMPPPAGTAPPPYYAYPPAPGAAPAQSAYAYAPPPAPAPVQQAPPNGAYYAPPAQAAPYPANQYGQPDPYAPPKY</sequence>
<proteinExistence type="predicted"/>
<evidence type="ECO:0000256" key="2">
    <source>
        <dbReference type="SAM" id="Phobius"/>
    </source>
</evidence>
<evidence type="ECO:0000313" key="4">
    <source>
        <dbReference type="Proteomes" id="UP000075714"/>
    </source>
</evidence>
<feature type="region of interest" description="Disordered" evidence="1">
    <location>
        <begin position="317"/>
        <end position="371"/>
    </location>
</feature>
<dbReference type="Proteomes" id="UP000075714">
    <property type="component" value="Unassembled WGS sequence"/>
</dbReference>
<dbReference type="EMBL" id="LSYV01000068">
    <property type="protein sequence ID" value="KXZ44433.1"/>
    <property type="molecule type" value="Genomic_DNA"/>
</dbReference>
<dbReference type="AlphaFoldDB" id="A0A150G3Q0"/>
<feature type="compositionally biased region" description="Low complexity" evidence="1">
    <location>
        <begin position="318"/>
        <end position="327"/>
    </location>
</feature>
<comment type="caution">
    <text evidence="3">The sequence shown here is derived from an EMBL/GenBank/DDBJ whole genome shotgun (WGS) entry which is preliminary data.</text>
</comment>
<protein>
    <submittedName>
        <fullName evidence="3">Uncharacterized protein</fullName>
    </submittedName>
</protein>
<feature type="transmembrane region" description="Helical" evidence="2">
    <location>
        <begin position="197"/>
        <end position="225"/>
    </location>
</feature>
<accession>A0A150G3Q0</accession>
<name>A0A150G3Q0_GONPE</name>
<organism evidence="3 4">
    <name type="scientific">Gonium pectorale</name>
    <name type="common">Green alga</name>
    <dbReference type="NCBI Taxonomy" id="33097"/>
    <lineage>
        <taxon>Eukaryota</taxon>
        <taxon>Viridiplantae</taxon>
        <taxon>Chlorophyta</taxon>
        <taxon>core chlorophytes</taxon>
        <taxon>Chlorophyceae</taxon>
        <taxon>CS clade</taxon>
        <taxon>Chlamydomonadales</taxon>
        <taxon>Volvocaceae</taxon>
        <taxon>Gonium</taxon>
    </lineage>
</organism>
<evidence type="ECO:0000256" key="1">
    <source>
        <dbReference type="SAM" id="MobiDB-lite"/>
    </source>
</evidence>